<dbReference type="STRING" id="926561.GCA_000379025_02350"/>
<proteinExistence type="inferred from homology"/>
<accession>A0A4V3GXP3</accession>
<dbReference type="Proteomes" id="UP000295832">
    <property type="component" value="Unassembled WGS sequence"/>
</dbReference>
<keyword evidence="4" id="KW-0309">Germination</keyword>
<feature type="transmembrane region" description="Helical" evidence="8">
    <location>
        <begin position="109"/>
        <end position="129"/>
    </location>
</feature>
<keyword evidence="3" id="KW-0813">Transport</keyword>
<dbReference type="AlphaFoldDB" id="A0A4V3GXP3"/>
<feature type="transmembrane region" description="Helical" evidence="8">
    <location>
        <begin position="215"/>
        <end position="238"/>
    </location>
</feature>
<evidence type="ECO:0000256" key="6">
    <source>
        <dbReference type="ARBA" id="ARBA00022989"/>
    </source>
</evidence>
<evidence type="ECO:0000256" key="5">
    <source>
        <dbReference type="ARBA" id="ARBA00022692"/>
    </source>
</evidence>
<keyword evidence="5 8" id="KW-0812">Transmembrane</keyword>
<evidence type="ECO:0000313" key="10">
    <source>
        <dbReference type="Proteomes" id="UP000295832"/>
    </source>
</evidence>
<keyword evidence="6 8" id="KW-1133">Transmembrane helix</keyword>
<feature type="transmembrane region" description="Helical" evidence="8">
    <location>
        <begin position="35"/>
        <end position="55"/>
    </location>
</feature>
<gene>
    <name evidence="9" type="ORF">C7959_12715</name>
</gene>
<feature type="transmembrane region" description="Helical" evidence="8">
    <location>
        <begin position="141"/>
        <end position="160"/>
    </location>
</feature>
<keyword evidence="10" id="KW-1185">Reference proteome</keyword>
<name>A0A4V3GXP3_9FIRM</name>
<comment type="similarity">
    <text evidence="2">Belongs to the amino acid-polyamine-organocation (APC) superfamily. Spore germination protein (SGP) (TC 2.A.3.9) family.</text>
</comment>
<feature type="transmembrane region" description="Helical" evidence="8">
    <location>
        <begin position="180"/>
        <end position="203"/>
    </location>
</feature>
<evidence type="ECO:0000313" key="9">
    <source>
        <dbReference type="EMBL" id="TDX48446.1"/>
    </source>
</evidence>
<evidence type="ECO:0000256" key="4">
    <source>
        <dbReference type="ARBA" id="ARBA00022544"/>
    </source>
</evidence>
<dbReference type="GO" id="GO:0016020">
    <property type="term" value="C:membrane"/>
    <property type="evidence" value="ECO:0007669"/>
    <property type="project" value="UniProtKB-SubCell"/>
</dbReference>
<reference evidence="9 10" key="1">
    <citation type="submission" date="2019-03" db="EMBL/GenBank/DDBJ databases">
        <title>Subsurface microbial communities from deep shales in Ohio and West Virginia, USA.</title>
        <authorList>
            <person name="Wrighton K."/>
        </authorList>
    </citation>
    <scope>NUCLEOTIDE SEQUENCE [LARGE SCALE GENOMIC DNA]</scope>
    <source>
        <strain evidence="9 10">MSL 6dP</strain>
    </source>
</reference>
<evidence type="ECO:0000256" key="2">
    <source>
        <dbReference type="ARBA" id="ARBA00007998"/>
    </source>
</evidence>
<dbReference type="GO" id="GO:0009847">
    <property type="term" value="P:spore germination"/>
    <property type="evidence" value="ECO:0007669"/>
    <property type="project" value="InterPro"/>
</dbReference>
<evidence type="ECO:0000256" key="3">
    <source>
        <dbReference type="ARBA" id="ARBA00022448"/>
    </source>
</evidence>
<dbReference type="PANTHER" id="PTHR34975">
    <property type="entry name" value="SPORE GERMINATION PROTEIN A2"/>
    <property type="match status" value="1"/>
</dbReference>
<protein>
    <submittedName>
        <fullName evidence="9">Spore germination protein KB</fullName>
    </submittedName>
</protein>
<sequence>MKNISNSQLLTLMILFLMGNTGVFSIGVEAKQDAWVAILIAMLMGLILLKVYLSLQNKFPNNNLIEIIEILFGKLFTIALGIIYTIYFMYLSFLILFNLGDFINQHLLINYSNLLIYTLIFINIIYVTLSGIETIGRLTEVLAYFLIIPITILGIIIIVSSKETDLNNLRPILDQGIAPVVKIAFSQVLTFPFGDLVVFLMYWKYLNSKKRRNKISIISIIIIGLLTSFSTISIISVLGVKLTQNINTPIMVVSHIINLGENLHGVDPLVVIIVFITGFIKLTISFYAAVLSFKTTFKLKQDKFIIILFALFLILIANYLFTPVEFMIFSKKSPENYIQLIFEAAIPILILFIYYIKRKKSA</sequence>
<dbReference type="RefSeq" id="WP_134117993.1">
    <property type="nucleotide sequence ID" value="NZ_SOEG01000027.1"/>
</dbReference>
<feature type="transmembrane region" description="Helical" evidence="8">
    <location>
        <begin position="269"/>
        <end position="292"/>
    </location>
</feature>
<keyword evidence="7 8" id="KW-0472">Membrane</keyword>
<evidence type="ECO:0000256" key="8">
    <source>
        <dbReference type="SAM" id="Phobius"/>
    </source>
</evidence>
<dbReference type="Pfam" id="PF03845">
    <property type="entry name" value="Spore_permease"/>
    <property type="match status" value="1"/>
</dbReference>
<evidence type="ECO:0000256" key="1">
    <source>
        <dbReference type="ARBA" id="ARBA00004141"/>
    </source>
</evidence>
<evidence type="ECO:0000256" key="7">
    <source>
        <dbReference type="ARBA" id="ARBA00023136"/>
    </source>
</evidence>
<dbReference type="InterPro" id="IPR004761">
    <property type="entry name" value="Spore_GerAB"/>
</dbReference>
<feature type="transmembrane region" description="Helical" evidence="8">
    <location>
        <begin position="304"/>
        <end position="321"/>
    </location>
</feature>
<organism evidence="9 10">
    <name type="scientific">Orenia marismortui</name>
    <dbReference type="NCBI Taxonomy" id="46469"/>
    <lineage>
        <taxon>Bacteria</taxon>
        <taxon>Bacillati</taxon>
        <taxon>Bacillota</taxon>
        <taxon>Clostridia</taxon>
        <taxon>Halanaerobiales</taxon>
        <taxon>Halobacteroidaceae</taxon>
        <taxon>Orenia</taxon>
    </lineage>
</organism>
<feature type="transmembrane region" description="Helical" evidence="8">
    <location>
        <begin position="75"/>
        <end position="97"/>
    </location>
</feature>
<feature type="transmembrane region" description="Helical" evidence="8">
    <location>
        <begin position="337"/>
        <end position="356"/>
    </location>
</feature>
<dbReference type="NCBIfam" id="TIGR00912">
    <property type="entry name" value="2A0309"/>
    <property type="match status" value="1"/>
</dbReference>
<dbReference type="EMBL" id="SOEG01000027">
    <property type="protein sequence ID" value="TDX48446.1"/>
    <property type="molecule type" value="Genomic_DNA"/>
</dbReference>
<dbReference type="PANTHER" id="PTHR34975:SF2">
    <property type="entry name" value="SPORE GERMINATION PROTEIN A2"/>
    <property type="match status" value="1"/>
</dbReference>
<comment type="caution">
    <text evidence="9">The sequence shown here is derived from an EMBL/GenBank/DDBJ whole genome shotgun (WGS) entry which is preliminary data.</text>
</comment>
<comment type="subcellular location">
    <subcellularLocation>
        <location evidence="1">Membrane</location>
        <topology evidence="1">Multi-pass membrane protein</topology>
    </subcellularLocation>
</comment>